<accession>A0A1A9ZPL0</accession>
<evidence type="ECO:0000313" key="2">
    <source>
        <dbReference type="Proteomes" id="UP000092445"/>
    </source>
</evidence>
<protein>
    <submittedName>
        <fullName evidence="1">Uncharacterized protein</fullName>
    </submittedName>
</protein>
<proteinExistence type="predicted"/>
<keyword evidence="2" id="KW-1185">Reference proteome</keyword>
<dbReference type="VEuPathDB" id="VectorBase:GPAI021067"/>
<sequence length="105" mass="11743">MLTLTDVITAANTQSYTCTHVGQVSLHSIPLNPPSAIGKRNANTNTDTNTNTNTNNNTIAFIRYNQVIEYISTFCVKRVSEIMMSNKQLLEEGVRLACIKHREKD</sequence>
<dbReference type="Proteomes" id="UP000092445">
    <property type="component" value="Unassembled WGS sequence"/>
</dbReference>
<reference evidence="1" key="2">
    <citation type="submission" date="2020-05" db="UniProtKB">
        <authorList>
            <consortium name="EnsemblMetazoa"/>
        </authorList>
    </citation>
    <scope>IDENTIFICATION</scope>
    <source>
        <strain evidence="1">IAEA</strain>
    </source>
</reference>
<dbReference type="AlphaFoldDB" id="A0A1A9ZPL0"/>
<name>A0A1A9ZPL0_GLOPL</name>
<reference evidence="2" key="1">
    <citation type="submission" date="2014-03" db="EMBL/GenBank/DDBJ databases">
        <authorList>
            <person name="Aksoy S."/>
            <person name="Warren W."/>
            <person name="Wilson R.K."/>
        </authorList>
    </citation>
    <scope>NUCLEOTIDE SEQUENCE [LARGE SCALE GENOMIC DNA]</scope>
    <source>
        <strain evidence="2">IAEA</strain>
    </source>
</reference>
<evidence type="ECO:0000313" key="1">
    <source>
        <dbReference type="EnsemblMetazoa" id="GPAI021067-PA"/>
    </source>
</evidence>
<organism evidence="1 2">
    <name type="scientific">Glossina pallidipes</name>
    <name type="common">Tsetse fly</name>
    <dbReference type="NCBI Taxonomy" id="7398"/>
    <lineage>
        <taxon>Eukaryota</taxon>
        <taxon>Metazoa</taxon>
        <taxon>Ecdysozoa</taxon>
        <taxon>Arthropoda</taxon>
        <taxon>Hexapoda</taxon>
        <taxon>Insecta</taxon>
        <taxon>Pterygota</taxon>
        <taxon>Neoptera</taxon>
        <taxon>Endopterygota</taxon>
        <taxon>Diptera</taxon>
        <taxon>Brachycera</taxon>
        <taxon>Muscomorpha</taxon>
        <taxon>Hippoboscoidea</taxon>
        <taxon>Glossinidae</taxon>
        <taxon>Glossina</taxon>
    </lineage>
</organism>
<dbReference type="EnsemblMetazoa" id="GPAI021067-RA">
    <property type="protein sequence ID" value="GPAI021067-PA"/>
    <property type="gene ID" value="GPAI021067"/>
</dbReference>